<gene>
    <name evidence="2" type="ORF">T440DRAFT_204288</name>
</gene>
<proteinExistence type="predicted"/>
<feature type="compositionally biased region" description="Polar residues" evidence="1">
    <location>
        <begin position="78"/>
        <end position="87"/>
    </location>
</feature>
<accession>A0A6A7BHW9</accession>
<organism evidence="2 3">
    <name type="scientific">Plenodomus tracheiphilus IPT5</name>
    <dbReference type="NCBI Taxonomy" id="1408161"/>
    <lineage>
        <taxon>Eukaryota</taxon>
        <taxon>Fungi</taxon>
        <taxon>Dikarya</taxon>
        <taxon>Ascomycota</taxon>
        <taxon>Pezizomycotina</taxon>
        <taxon>Dothideomycetes</taxon>
        <taxon>Pleosporomycetidae</taxon>
        <taxon>Pleosporales</taxon>
        <taxon>Pleosporineae</taxon>
        <taxon>Leptosphaeriaceae</taxon>
        <taxon>Plenodomus</taxon>
    </lineage>
</organism>
<dbReference type="AlphaFoldDB" id="A0A6A7BHW9"/>
<dbReference type="Proteomes" id="UP000799423">
    <property type="component" value="Unassembled WGS sequence"/>
</dbReference>
<dbReference type="EMBL" id="MU006291">
    <property type="protein sequence ID" value="KAF2855116.1"/>
    <property type="molecule type" value="Genomic_DNA"/>
</dbReference>
<sequence>MHTPAALSNLNISLHGTYSYTLPTRAKAETPARRANNKPPAQSRAITTETETVNDRQVPVPGTRDAYTLNTRIDENDPPTSALTPSSPKGIERIEHETQLLLCMYLQDRSDAGAGTERSAGGGGFRIVFVL</sequence>
<evidence type="ECO:0000313" key="3">
    <source>
        <dbReference type="Proteomes" id="UP000799423"/>
    </source>
</evidence>
<protein>
    <submittedName>
        <fullName evidence="2">Uncharacterized protein</fullName>
    </submittedName>
</protein>
<name>A0A6A7BHW9_9PLEO</name>
<feature type="region of interest" description="Disordered" evidence="1">
    <location>
        <begin position="25"/>
        <end position="90"/>
    </location>
</feature>
<reference evidence="2" key="1">
    <citation type="submission" date="2020-01" db="EMBL/GenBank/DDBJ databases">
        <authorList>
            <consortium name="DOE Joint Genome Institute"/>
            <person name="Haridas S."/>
            <person name="Albert R."/>
            <person name="Binder M."/>
            <person name="Bloem J."/>
            <person name="Labutti K."/>
            <person name="Salamov A."/>
            <person name="Andreopoulos B."/>
            <person name="Baker S.E."/>
            <person name="Barry K."/>
            <person name="Bills G."/>
            <person name="Bluhm B.H."/>
            <person name="Cannon C."/>
            <person name="Castanera R."/>
            <person name="Culley D.E."/>
            <person name="Daum C."/>
            <person name="Ezra D."/>
            <person name="Gonzalez J.B."/>
            <person name="Henrissat B."/>
            <person name="Kuo A."/>
            <person name="Liang C."/>
            <person name="Lipzen A."/>
            <person name="Lutzoni F."/>
            <person name="Magnuson J."/>
            <person name="Mondo S."/>
            <person name="Nolan M."/>
            <person name="Ohm R."/>
            <person name="Pangilinan J."/>
            <person name="Park H.-J."/>
            <person name="Ramirez L."/>
            <person name="Alfaro M."/>
            <person name="Sun H."/>
            <person name="Tritt A."/>
            <person name="Yoshinaga Y."/>
            <person name="Zwiers L.-H."/>
            <person name="Turgeon B.G."/>
            <person name="Goodwin S.B."/>
            <person name="Spatafora J.W."/>
            <person name="Crous P.W."/>
            <person name="Grigoriev I.V."/>
        </authorList>
    </citation>
    <scope>NUCLEOTIDE SEQUENCE</scope>
    <source>
        <strain evidence="2">IPT5</strain>
    </source>
</reference>
<evidence type="ECO:0000256" key="1">
    <source>
        <dbReference type="SAM" id="MobiDB-lite"/>
    </source>
</evidence>
<evidence type="ECO:0000313" key="2">
    <source>
        <dbReference type="EMBL" id="KAF2855116.1"/>
    </source>
</evidence>
<keyword evidence="3" id="KW-1185">Reference proteome</keyword>